<feature type="compositionally biased region" description="Low complexity" evidence="1">
    <location>
        <begin position="14"/>
        <end position="35"/>
    </location>
</feature>
<proteinExistence type="predicted"/>
<reference evidence="2 3" key="1">
    <citation type="submission" date="2016-02" db="EMBL/GenBank/DDBJ databases">
        <authorList>
            <person name="Wen L."/>
            <person name="He K."/>
            <person name="Yang H."/>
        </authorList>
    </citation>
    <scope>NUCLEOTIDE SEQUENCE [LARGE SCALE GENOMIC DNA]</scope>
    <source>
        <strain evidence="2 3">TSA40</strain>
    </source>
</reference>
<dbReference type="EMBL" id="LSTO01000002">
    <property type="protein sequence ID" value="OWW18796.1"/>
    <property type="molecule type" value="Genomic_DNA"/>
</dbReference>
<keyword evidence="3" id="KW-1185">Reference proteome</keyword>
<protein>
    <submittedName>
        <fullName evidence="2">Uncharacterized protein</fullName>
    </submittedName>
</protein>
<evidence type="ECO:0000256" key="1">
    <source>
        <dbReference type="SAM" id="MobiDB-lite"/>
    </source>
</evidence>
<organism evidence="2 3">
    <name type="scientific">Noviherbaspirillum denitrificans</name>
    <dbReference type="NCBI Taxonomy" id="1968433"/>
    <lineage>
        <taxon>Bacteria</taxon>
        <taxon>Pseudomonadati</taxon>
        <taxon>Pseudomonadota</taxon>
        <taxon>Betaproteobacteria</taxon>
        <taxon>Burkholderiales</taxon>
        <taxon>Oxalobacteraceae</taxon>
        <taxon>Noviherbaspirillum</taxon>
    </lineage>
</organism>
<dbReference type="OrthoDB" id="8781335at2"/>
<dbReference type="Proteomes" id="UP000197535">
    <property type="component" value="Unassembled WGS sequence"/>
</dbReference>
<name>A0A254T826_9BURK</name>
<gene>
    <name evidence="2" type="ORF">AYR66_04370</name>
</gene>
<comment type="caution">
    <text evidence="2">The sequence shown here is derived from an EMBL/GenBank/DDBJ whole genome shotgun (WGS) entry which is preliminary data.</text>
</comment>
<feature type="region of interest" description="Disordered" evidence="1">
    <location>
        <begin position="14"/>
        <end position="42"/>
    </location>
</feature>
<evidence type="ECO:0000313" key="3">
    <source>
        <dbReference type="Proteomes" id="UP000197535"/>
    </source>
</evidence>
<accession>A0A254T826</accession>
<dbReference type="RefSeq" id="WP_141104310.1">
    <property type="nucleotide sequence ID" value="NZ_LSTO01000002.1"/>
</dbReference>
<evidence type="ECO:0000313" key="2">
    <source>
        <dbReference type="EMBL" id="OWW18796.1"/>
    </source>
</evidence>
<dbReference type="AlphaFoldDB" id="A0A254T826"/>
<sequence length="127" mass="13659">MLAALALLSACATPSAPPASSGSSGTFGASASSAPKSDFTDESELLAKARARREQEMQGEWRGQPYHALRAEYGTPRFVMSHPGNRDPGSNIVIYGMRDAISQCIDAFTLFVPQSSHEPMVADYFCR</sequence>